<dbReference type="InterPro" id="IPR051016">
    <property type="entry name" value="Diverse_Substrate_AcTransf"/>
</dbReference>
<dbReference type="Gene3D" id="3.40.630.30">
    <property type="match status" value="1"/>
</dbReference>
<keyword evidence="6" id="KW-1185">Reference proteome</keyword>
<sequence>MDFTIRKATQEDLPEVLALVTELAVYEKAGHEVTITLEELEKDGFGETPLYWIILAENDNGILGMSFYYIRYSTWKGRCLYLEDIVVKEEHRGQKIGKVLFEETIKAAKEMNAKLMTWQVLDWNEPAINFYKKFNAELDGEWINGKLRF</sequence>
<evidence type="ECO:0000313" key="6">
    <source>
        <dbReference type="Proteomes" id="UP000321721"/>
    </source>
</evidence>
<dbReference type="Proteomes" id="UP000321721">
    <property type="component" value="Unassembled WGS sequence"/>
</dbReference>
<accession>A0A5C6RZV4</accession>
<evidence type="ECO:0000259" key="4">
    <source>
        <dbReference type="PROSITE" id="PS51186"/>
    </source>
</evidence>
<dbReference type="InterPro" id="IPR000182">
    <property type="entry name" value="GNAT_dom"/>
</dbReference>
<dbReference type="Pfam" id="PF00583">
    <property type="entry name" value="Acetyltransf_1"/>
    <property type="match status" value="1"/>
</dbReference>
<evidence type="ECO:0000256" key="1">
    <source>
        <dbReference type="ARBA" id="ARBA00008694"/>
    </source>
</evidence>
<proteinExistence type="inferred from homology"/>
<dbReference type="GO" id="GO:0008080">
    <property type="term" value="F:N-acetyltransferase activity"/>
    <property type="evidence" value="ECO:0007669"/>
    <property type="project" value="UniProtKB-ARBA"/>
</dbReference>
<dbReference type="SUPFAM" id="SSF55729">
    <property type="entry name" value="Acyl-CoA N-acyltransferases (Nat)"/>
    <property type="match status" value="1"/>
</dbReference>
<reference evidence="5 6" key="1">
    <citation type="submission" date="2019-08" db="EMBL/GenBank/DDBJ databases">
        <title>Genome of Vicingus serpentipes NCIMB 15042.</title>
        <authorList>
            <person name="Bowman J.P."/>
        </authorList>
    </citation>
    <scope>NUCLEOTIDE SEQUENCE [LARGE SCALE GENOMIC DNA]</scope>
    <source>
        <strain evidence="5 6">NCIMB 15042</strain>
    </source>
</reference>
<keyword evidence="3" id="KW-0012">Acyltransferase</keyword>
<dbReference type="FunFam" id="3.40.630.30:FF:000064">
    <property type="entry name" value="GNAT family acetyltransferase"/>
    <property type="match status" value="1"/>
</dbReference>
<evidence type="ECO:0000256" key="2">
    <source>
        <dbReference type="ARBA" id="ARBA00022679"/>
    </source>
</evidence>
<feature type="domain" description="N-acetyltransferase" evidence="4">
    <location>
        <begin position="3"/>
        <end position="149"/>
    </location>
</feature>
<dbReference type="PANTHER" id="PTHR10545:SF29">
    <property type="entry name" value="GH14572P-RELATED"/>
    <property type="match status" value="1"/>
</dbReference>
<name>A0A5C6RZV4_9FLAO</name>
<dbReference type="OrthoDB" id="9805924at2"/>
<dbReference type="PROSITE" id="PS51186">
    <property type="entry name" value="GNAT"/>
    <property type="match status" value="1"/>
</dbReference>
<evidence type="ECO:0000313" key="5">
    <source>
        <dbReference type="EMBL" id="TXB67170.1"/>
    </source>
</evidence>
<keyword evidence="2 5" id="KW-0808">Transferase</keyword>
<organism evidence="5 6">
    <name type="scientific">Vicingus serpentipes</name>
    <dbReference type="NCBI Taxonomy" id="1926625"/>
    <lineage>
        <taxon>Bacteria</taxon>
        <taxon>Pseudomonadati</taxon>
        <taxon>Bacteroidota</taxon>
        <taxon>Flavobacteriia</taxon>
        <taxon>Flavobacteriales</taxon>
        <taxon>Vicingaceae</taxon>
        <taxon>Vicingus</taxon>
    </lineage>
</organism>
<gene>
    <name evidence="5" type="ORF">FRY74_03015</name>
</gene>
<comment type="caution">
    <text evidence="5">The sequence shown here is derived from an EMBL/GenBank/DDBJ whole genome shotgun (WGS) entry which is preliminary data.</text>
</comment>
<evidence type="ECO:0000256" key="3">
    <source>
        <dbReference type="ARBA" id="ARBA00023315"/>
    </source>
</evidence>
<dbReference type="AlphaFoldDB" id="A0A5C6RZV4"/>
<dbReference type="PANTHER" id="PTHR10545">
    <property type="entry name" value="DIAMINE N-ACETYLTRANSFERASE"/>
    <property type="match status" value="1"/>
</dbReference>
<dbReference type="InterPro" id="IPR016181">
    <property type="entry name" value="Acyl_CoA_acyltransferase"/>
</dbReference>
<dbReference type="EMBL" id="VOOS01000001">
    <property type="protein sequence ID" value="TXB67170.1"/>
    <property type="molecule type" value="Genomic_DNA"/>
</dbReference>
<dbReference type="RefSeq" id="WP_147098468.1">
    <property type="nucleotide sequence ID" value="NZ_VOOS01000001.1"/>
</dbReference>
<comment type="similarity">
    <text evidence="1">Belongs to the acetyltransferase family.</text>
</comment>
<dbReference type="CDD" id="cd04301">
    <property type="entry name" value="NAT_SF"/>
    <property type="match status" value="1"/>
</dbReference>
<protein>
    <submittedName>
        <fullName evidence="5">GNAT family N-acetyltransferase</fullName>
    </submittedName>
</protein>